<dbReference type="PANTHER" id="PTHR10890">
    <property type="entry name" value="CYSTEINYL-TRNA SYNTHETASE"/>
    <property type="match status" value="1"/>
</dbReference>
<dbReference type="HAMAP" id="MF_00041">
    <property type="entry name" value="Cys_tRNA_synth"/>
    <property type="match status" value="1"/>
</dbReference>
<feature type="short sequence motif" description="'HIGH' region" evidence="9">
    <location>
        <begin position="32"/>
        <end position="42"/>
    </location>
</feature>
<dbReference type="PRINTS" id="PR00983">
    <property type="entry name" value="TRNASYNTHCYS"/>
</dbReference>
<feature type="domain" description="tRNA synthetases class I catalytic" evidence="10">
    <location>
        <begin position="17"/>
        <end position="330"/>
    </location>
</feature>
<comment type="subcellular location">
    <subcellularLocation>
        <location evidence="9">Cytoplasm</location>
    </subcellularLocation>
</comment>
<feature type="binding site" evidence="9">
    <location>
        <position position="250"/>
    </location>
    <ligand>
        <name>Zn(2+)</name>
        <dbReference type="ChEBI" id="CHEBI:29105"/>
    </ligand>
</feature>
<dbReference type="Pfam" id="PF23493">
    <property type="entry name" value="CysS_C"/>
    <property type="match status" value="1"/>
</dbReference>
<dbReference type="EMBL" id="MGFS01000027">
    <property type="protein sequence ID" value="OGM11027.1"/>
    <property type="molecule type" value="Genomic_DNA"/>
</dbReference>
<keyword evidence="5 9" id="KW-0862">Zinc</keyword>
<evidence type="ECO:0000256" key="8">
    <source>
        <dbReference type="ARBA" id="ARBA00023146"/>
    </source>
</evidence>
<keyword evidence="8 9" id="KW-0030">Aminoacyl-tRNA synthetase</keyword>
<keyword evidence="7 9" id="KW-0648">Protein biosynthesis</keyword>
<dbReference type="NCBIfam" id="TIGR00435">
    <property type="entry name" value="cysS"/>
    <property type="match status" value="1"/>
</dbReference>
<keyword evidence="4 9" id="KW-0547">Nucleotide-binding</keyword>
<gene>
    <name evidence="9" type="primary">cysS</name>
    <name evidence="12" type="ORF">A2Z22_04150</name>
</gene>
<feature type="binding site" evidence="9">
    <location>
        <position position="30"/>
    </location>
    <ligand>
        <name>Zn(2+)</name>
        <dbReference type="ChEBI" id="CHEBI:29105"/>
    </ligand>
</feature>
<feature type="binding site" evidence="9">
    <location>
        <position position="254"/>
    </location>
    <ligand>
        <name>Zn(2+)</name>
        <dbReference type="ChEBI" id="CHEBI:29105"/>
    </ligand>
</feature>
<dbReference type="SUPFAM" id="SSF47323">
    <property type="entry name" value="Anticodon-binding domain of a subclass of class I aminoacyl-tRNA synthetases"/>
    <property type="match status" value="1"/>
</dbReference>
<evidence type="ECO:0000259" key="11">
    <source>
        <dbReference type="Pfam" id="PF23493"/>
    </source>
</evidence>
<comment type="catalytic activity">
    <reaction evidence="9">
        <text>tRNA(Cys) + L-cysteine + ATP = L-cysteinyl-tRNA(Cys) + AMP + diphosphate</text>
        <dbReference type="Rhea" id="RHEA:17773"/>
        <dbReference type="Rhea" id="RHEA-COMP:9661"/>
        <dbReference type="Rhea" id="RHEA-COMP:9679"/>
        <dbReference type="ChEBI" id="CHEBI:30616"/>
        <dbReference type="ChEBI" id="CHEBI:33019"/>
        <dbReference type="ChEBI" id="CHEBI:35235"/>
        <dbReference type="ChEBI" id="CHEBI:78442"/>
        <dbReference type="ChEBI" id="CHEBI:78517"/>
        <dbReference type="ChEBI" id="CHEBI:456215"/>
        <dbReference type="EC" id="6.1.1.16"/>
    </reaction>
</comment>
<comment type="similarity">
    <text evidence="9">Belongs to the class-I aminoacyl-tRNA synthetase family.</text>
</comment>
<evidence type="ECO:0000256" key="4">
    <source>
        <dbReference type="ARBA" id="ARBA00022741"/>
    </source>
</evidence>
<dbReference type="InterPro" id="IPR015803">
    <property type="entry name" value="Cys-tRNA-ligase"/>
</dbReference>
<evidence type="ECO:0000256" key="6">
    <source>
        <dbReference type="ARBA" id="ARBA00022840"/>
    </source>
</evidence>
<feature type="binding site" evidence="9">
    <location>
        <position position="285"/>
    </location>
    <ligand>
        <name>ATP</name>
        <dbReference type="ChEBI" id="CHEBI:30616"/>
    </ligand>
</feature>
<dbReference type="Gene3D" id="1.20.120.1910">
    <property type="entry name" value="Cysteine-tRNA ligase, C-terminal anti-codon recognition domain"/>
    <property type="match status" value="1"/>
</dbReference>
<evidence type="ECO:0000259" key="10">
    <source>
        <dbReference type="Pfam" id="PF01406"/>
    </source>
</evidence>
<keyword evidence="3 9" id="KW-0479">Metal-binding</keyword>
<dbReference type="Gene3D" id="3.40.50.620">
    <property type="entry name" value="HUPs"/>
    <property type="match status" value="1"/>
</dbReference>
<evidence type="ECO:0000256" key="1">
    <source>
        <dbReference type="ARBA" id="ARBA00011245"/>
    </source>
</evidence>
<dbReference type="InterPro" id="IPR056411">
    <property type="entry name" value="CysS_C"/>
</dbReference>
<comment type="caution">
    <text evidence="12">The sequence shown here is derived from an EMBL/GenBank/DDBJ whole genome shotgun (WGS) entry which is preliminary data.</text>
</comment>
<dbReference type="SUPFAM" id="SSF52374">
    <property type="entry name" value="Nucleotidylyl transferase"/>
    <property type="match status" value="1"/>
</dbReference>
<dbReference type="InterPro" id="IPR032678">
    <property type="entry name" value="tRNA-synt_1_cat_dom"/>
</dbReference>
<feature type="binding site" evidence="9">
    <location>
        <position position="225"/>
    </location>
    <ligand>
        <name>Zn(2+)</name>
        <dbReference type="ChEBI" id="CHEBI:29105"/>
    </ligand>
</feature>
<keyword evidence="2 9" id="KW-0436">Ligase</keyword>
<evidence type="ECO:0000256" key="7">
    <source>
        <dbReference type="ARBA" id="ARBA00022917"/>
    </source>
</evidence>
<keyword evidence="6 9" id="KW-0067">ATP-binding</keyword>
<dbReference type="GO" id="GO:0008270">
    <property type="term" value="F:zinc ion binding"/>
    <property type="evidence" value="ECO:0007669"/>
    <property type="project" value="UniProtKB-UniRule"/>
</dbReference>
<dbReference type="Pfam" id="PF01406">
    <property type="entry name" value="tRNA-synt_1e"/>
    <property type="match status" value="1"/>
</dbReference>
<comment type="subunit">
    <text evidence="1 9">Monomer.</text>
</comment>
<keyword evidence="9" id="KW-0963">Cytoplasm</keyword>
<dbReference type="GO" id="GO:0005829">
    <property type="term" value="C:cytosol"/>
    <property type="evidence" value="ECO:0007669"/>
    <property type="project" value="TreeGrafter"/>
</dbReference>
<feature type="short sequence motif" description="'KMSKS' region" evidence="9">
    <location>
        <begin position="282"/>
        <end position="286"/>
    </location>
</feature>
<accession>A0A1F7X7J4</accession>
<evidence type="ECO:0000256" key="2">
    <source>
        <dbReference type="ARBA" id="ARBA00022598"/>
    </source>
</evidence>
<evidence type="ECO:0000256" key="5">
    <source>
        <dbReference type="ARBA" id="ARBA00022833"/>
    </source>
</evidence>
<evidence type="ECO:0000313" key="12">
    <source>
        <dbReference type="EMBL" id="OGM11027.1"/>
    </source>
</evidence>
<dbReference type="GO" id="GO:0006423">
    <property type="term" value="P:cysteinyl-tRNA aminoacylation"/>
    <property type="evidence" value="ECO:0007669"/>
    <property type="project" value="UniProtKB-UniRule"/>
</dbReference>
<name>A0A1F7X7J4_9BACT</name>
<protein>
    <recommendedName>
        <fullName evidence="9">Cysteine--tRNA ligase</fullName>
        <ecNumber evidence="9">6.1.1.16</ecNumber>
    </recommendedName>
    <alternativeName>
        <fullName evidence="9">Cysteinyl-tRNA synthetase</fullName>
        <shortName evidence="9">CysRS</shortName>
    </alternativeName>
</protein>
<dbReference type="AlphaFoldDB" id="A0A1F7X7J4"/>
<proteinExistence type="inferred from homology"/>
<comment type="cofactor">
    <cofactor evidence="9">
        <name>Zn(2+)</name>
        <dbReference type="ChEBI" id="CHEBI:29105"/>
    </cofactor>
    <text evidence="9">Binds 1 zinc ion per subunit.</text>
</comment>
<dbReference type="Proteomes" id="UP000177053">
    <property type="component" value="Unassembled WGS sequence"/>
</dbReference>
<dbReference type="InterPro" id="IPR009080">
    <property type="entry name" value="tRNAsynth_Ia_anticodon-bd"/>
</dbReference>
<dbReference type="CDD" id="cd00672">
    <property type="entry name" value="CysRS_core"/>
    <property type="match status" value="1"/>
</dbReference>
<dbReference type="PANTHER" id="PTHR10890:SF3">
    <property type="entry name" value="CYSTEINE--TRNA LIGASE, CYTOPLASMIC"/>
    <property type="match status" value="1"/>
</dbReference>
<sequence length="472" mass="55069">MEDIFLFNTLTRKKEKFVPLKKGSVGIYSCGPTVYWNQHIGHMFCYIHWDVMVRFLRYQDYQVKWVMNLTDVGHMTGENIGNPDVGEDKMEKGAKREGISVWDLAKKYEQQFIKSLELLNITKPDVMPRATEHIEDQIKLAKKIMKNGCAYQTKMGLVFDTSKFSKYSEFAQLDLSKQKSRKDVEDDPEKKTASDFFLWVTGNPKHIMQWDSPWGRGYPGWHLECTAMSTKYLGEKFDIHTGGLEHIPVHHTNEIAQSFGAFGHQTANYWLHNAWLKLQGEKMSKSLGNVYTVNDLIEKGYNPMHFRYLVLNSHYKKGLVFSWKSLDSAKNAYEKLRELLISWRSFSRESLSNEKLDKIDQLRYKFIQKLGDDLNYPQALAVVWEVAKSNIPNSDKLDLILEFDQVLGLRLSELSKEIEKPEVEEEVNKLLKKREILRNSGEYSKADRIRLELKKRGYLVEDRKEGAKVKKI</sequence>
<feature type="domain" description="Cysteinyl-tRNA ligase anticodon binding" evidence="11">
    <location>
        <begin position="421"/>
        <end position="466"/>
    </location>
</feature>
<organism evidence="12 13">
    <name type="scientific">Candidatus Woesebacteria bacterium RBG_16_34_12</name>
    <dbReference type="NCBI Taxonomy" id="1802480"/>
    <lineage>
        <taxon>Bacteria</taxon>
        <taxon>Candidatus Woeseibacteriota</taxon>
    </lineage>
</organism>
<evidence type="ECO:0000313" key="13">
    <source>
        <dbReference type="Proteomes" id="UP000177053"/>
    </source>
</evidence>
<evidence type="ECO:0000256" key="9">
    <source>
        <dbReference type="HAMAP-Rule" id="MF_00041"/>
    </source>
</evidence>
<reference evidence="12 13" key="1">
    <citation type="journal article" date="2016" name="Nat. Commun.">
        <title>Thousands of microbial genomes shed light on interconnected biogeochemical processes in an aquifer system.</title>
        <authorList>
            <person name="Anantharaman K."/>
            <person name="Brown C.T."/>
            <person name="Hug L.A."/>
            <person name="Sharon I."/>
            <person name="Castelle C.J."/>
            <person name="Probst A.J."/>
            <person name="Thomas B.C."/>
            <person name="Singh A."/>
            <person name="Wilkins M.J."/>
            <person name="Karaoz U."/>
            <person name="Brodie E.L."/>
            <person name="Williams K.H."/>
            <person name="Hubbard S.S."/>
            <person name="Banfield J.F."/>
        </authorList>
    </citation>
    <scope>NUCLEOTIDE SEQUENCE [LARGE SCALE GENOMIC DNA]</scope>
</reference>
<dbReference type="InterPro" id="IPR024909">
    <property type="entry name" value="Cys-tRNA/MSH_ligase"/>
</dbReference>
<dbReference type="GO" id="GO:0005524">
    <property type="term" value="F:ATP binding"/>
    <property type="evidence" value="ECO:0007669"/>
    <property type="project" value="UniProtKB-UniRule"/>
</dbReference>
<dbReference type="InterPro" id="IPR014729">
    <property type="entry name" value="Rossmann-like_a/b/a_fold"/>
</dbReference>
<dbReference type="EC" id="6.1.1.16" evidence="9"/>
<dbReference type="GO" id="GO:0004817">
    <property type="term" value="F:cysteine-tRNA ligase activity"/>
    <property type="evidence" value="ECO:0007669"/>
    <property type="project" value="UniProtKB-UniRule"/>
</dbReference>
<evidence type="ECO:0000256" key="3">
    <source>
        <dbReference type="ARBA" id="ARBA00022723"/>
    </source>
</evidence>